<name>A0A1R3XNQ1_9BACT</name>
<dbReference type="STRING" id="1317125.SAMN05444128_3016"/>
<evidence type="ECO:0000313" key="3">
    <source>
        <dbReference type="EMBL" id="SIT93497.1"/>
    </source>
</evidence>
<dbReference type="PANTHER" id="PTHR38593:SF1">
    <property type="entry name" value="BLR2558 PROTEIN"/>
    <property type="match status" value="1"/>
</dbReference>
<dbReference type="OrthoDB" id="883203at2"/>
<dbReference type="PANTHER" id="PTHR38593">
    <property type="entry name" value="BLR2558 PROTEIN"/>
    <property type="match status" value="1"/>
</dbReference>
<keyword evidence="4" id="KW-1185">Reference proteome</keyword>
<proteinExistence type="predicted"/>
<dbReference type="Gene3D" id="1.20.1260.10">
    <property type="match status" value="1"/>
</dbReference>
<feature type="domain" description="DUF4142" evidence="2">
    <location>
        <begin position="34"/>
        <end position="174"/>
    </location>
</feature>
<evidence type="ECO:0000259" key="2">
    <source>
        <dbReference type="Pfam" id="PF13628"/>
    </source>
</evidence>
<reference evidence="4" key="1">
    <citation type="submission" date="2017-01" db="EMBL/GenBank/DDBJ databases">
        <authorList>
            <person name="Varghese N."/>
            <person name="Submissions S."/>
        </authorList>
    </citation>
    <scope>NUCLEOTIDE SEQUENCE [LARGE SCALE GENOMIC DNA]</scope>
    <source>
        <strain evidence="4">LP100</strain>
    </source>
</reference>
<organism evidence="3 4">
    <name type="scientific">Pontibacter indicus</name>
    <dbReference type="NCBI Taxonomy" id="1317125"/>
    <lineage>
        <taxon>Bacteria</taxon>
        <taxon>Pseudomonadati</taxon>
        <taxon>Bacteroidota</taxon>
        <taxon>Cytophagia</taxon>
        <taxon>Cytophagales</taxon>
        <taxon>Hymenobacteraceae</taxon>
        <taxon>Pontibacter</taxon>
    </lineage>
</organism>
<protein>
    <submittedName>
        <fullName evidence="3">Putative membrane protein</fullName>
    </submittedName>
</protein>
<evidence type="ECO:0000313" key="4">
    <source>
        <dbReference type="Proteomes" id="UP000187181"/>
    </source>
</evidence>
<evidence type="ECO:0000256" key="1">
    <source>
        <dbReference type="SAM" id="SignalP"/>
    </source>
</evidence>
<dbReference type="Pfam" id="PF13628">
    <property type="entry name" value="DUF4142"/>
    <property type="match status" value="1"/>
</dbReference>
<keyword evidence="1" id="KW-0732">Signal</keyword>
<dbReference type="InterPro" id="IPR012347">
    <property type="entry name" value="Ferritin-like"/>
</dbReference>
<dbReference type="RefSeq" id="WP_076670518.1">
    <property type="nucleotide sequence ID" value="NZ_FTPP01000003.1"/>
</dbReference>
<feature type="signal peptide" evidence="1">
    <location>
        <begin position="1"/>
        <end position="27"/>
    </location>
</feature>
<accession>A0A1R3XNQ1</accession>
<feature type="chain" id="PRO_5012074125" evidence="1">
    <location>
        <begin position="28"/>
        <end position="182"/>
    </location>
</feature>
<gene>
    <name evidence="3" type="ORF">SAMN05444128_3016</name>
</gene>
<dbReference type="AlphaFoldDB" id="A0A1R3XNQ1"/>
<dbReference type="Proteomes" id="UP000187181">
    <property type="component" value="Unassembled WGS sequence"/>
</dbReference>
<sequence length="182" mass="19703">MKSLEKIKTAVLACLLSVFAFGSTVLAQGNPTLSDAEVASAAVTANQIDIDFAAIAKEKSKDTQVLKFAETMANDHRAVIEQAVALAKKLSVTPKDNAVTQQLKADAEKTKAQLRAKSGKAFDKAYIDNEVAYHTSVISAVKDLLIPETENEELKELLMSVVPALEAHLEHAKMIQHNMSKK</sequence>
<dbReference type="InterPro" id="IPR025419">
    <property type="entry name" value="DUF4142"/>
</dbReference>
<dbReference type="EMBL" id="FTPP01000003">
    <property type="protein sequence ID" value="SIT93497.1"/>
    <property type="molecule type" value="Genomic_DNA"/>
</dbReference>